<feature type="domain" description="SH3" evidence="4">
    <location>
        <begin position="241"/>
        <end position="300"/>
    </location>
</feature>
<dbReference type="InterPro" id="IPR036871">
    <property type="entry name" value="PX_dom_sf"/>
</dbReference>
<dbReference type="InterPro" id="IPR001452">
    <property type="entry name" value="SH3_domain"/>
</dbReference>
<dbReference type="InterPro" id="IPR035758">
    <property type="entry name" value="NoxO1_SH3_2"/>
</dbReference>
<evidence type="ECO:0000259" key="4">
    <source>
        <dbReference type="PROSITE" id="PS50002"/>
    </source>
</evidence>
<dbReference type="Gene3D" id="2.30.30.40">
    <property type="entry name" value="SH3 Domains"/>
    <property type="match status" value="2"/>
</dbReference>
<dbReference type="Proteomes" id="UP000770717">
    <property type="component" value="Unassembled WGS sequence"/>
</dbReference>
<name>A0A8J6K216_ELECQ</name>
<proteinExistence type="predicted"/>
<feature type="compositionally biased region" description="Polar residues" evidence="3">
    <location>
        <begin position="381"/>
        <end position="394"/>
    </location>
</feature>
<evidence type="ECO:0000313" key="6">
    <source>
        <dbReference type="EMBL" id="KAG9476677.1"/>
    </source>
</evidence>
<feature type="domain" description="SH3" evidence="4">
    <location>
        <begin position="167"/>
        <end position="229"/>
    </location>
</feature>
<dbReference type="InterPro" id="IPR051228">
    <property type="entry name" value="NADPH_Oxidase/PX-Domain"/>
</dbReference>
<dbReference type="FunFam" id="2.30.30.40:FF:000233">
    <property type="entry name" value="NADPH oxidase organizer 1"/>
    <property type="match status" value="1"/>
</dbReference>
<dbReference type="SMART" id="SM00326">
    <property type="entry name" value="SH3"/>
    <property type="match status" value="2"/>
</dbReference>
<keyword evidence="1 2" id="KW-0728">SH3 domain</keyword>
<sequence length="495" mass="56623">MPHQTKIRRHPLEAKAVGILQNGRRKMNIFSILWSDQNDLIIYRSFDDFKKMHRELTRKFPLESGLLRKSDNMVPKLRDVPIFRKNRSSSRFIERLRLLEKFCQELLNADDKISQCDVVTKFLAPTNTDLNATFPENSIVIMPSEVREPQKRVQPKQSPQPPASEPIVSQMYLCIEDYETKDTKNQPFKVKCNEKLGVLIKENSGWWLVENEDKRVAWFPAPFLKAIAEREDSDSGIESDDEGVRYYATSAYEAMSCDELSLSRGVLVEVMEKSDNGWWLIRYNGKTGFAPAMYLKPYQNCHQLEAMMNQGNFSSMVNLFKASSTLELDRSEESWRKEDNHSMVDDAKKSSKSNLDRRKSRSIGSLPLNTHYGFQRPPTETPSETDNVMASSSRTKMKLKCHRMEEVSNPPLTFNQPIAIQDPSMPQLTKITLNAQVVGSSPSGPKASSVHPNSHLVSGVTPRVPQRPRRHEILNKCTSATRTALKKREGMLMHS</sequence>
<dbReference type="PROSITE" id="PS50195">
    <property type="entry name" value="PX"/>
    <property type="match status" value="1"/>
</dbReference>
<dbReference type="OrthoDB" id="10255964at2759"/>
<dbReference type="GO" id="GO:0005737">
    <property type="term" value="C:cytoplasm"/>
    <property type="evidence" value="ECO:0007669"/>
    <property type="project" value="TreeGrafter"/>
</dbReference>
<dbReference type="SUPFAM" id="SSF50044">
    <property type="entry name" value="SH3-domain"/>
    <property type="match status" value="2"/>
</dbReference>
<dbReference type="PANTHER" id="PTHR15706:SF25">
    <property type="entry name" value="NADPH OXIDASE ORGANIZER 1"/>
    <property type="match status" value="1"/>
</dbReference>
<comment type="caution">
    <text evidence="6">The sequence shown here is derived from an EMBL/GenBank/DDBJ whole genome shotgun (WGS) entry which is preliminary data.</text>
</comment>
<dbReference type="PANTHER" id="PTHR15706">
    <property type="entry name" value="SH3 MULTIPLE DOMAIN"/>
    <property type="match status" value="1"/>
</dbReference>
<dbReference type="GO" id="GO:0035091">
    <property type="term" value="F:phosphatidylinositol binding"/>
    <property type="evidence" value="ECO:0007669"/>
    <property type="project" value="InterPro"/>
</dbReference>
<dbReference type="GO" id="GO:0016176">
    <property type="term" value="F:superoxide-generating NADPH oxidase activator activity"/>
    <property type="evidence" value="ECO:0007669"/>
    <property type="project" value="TreeGrafter"/>
</dbReference>
<accession>A0A8J6K216</accession>
<reference evidence="6" key="1">
    <citation type="thesis" date="2020" institute="ProQuest LLC" country="789 East Eisenhower Parkway, Ann Arbor, MI, USA">
        <title>Comparative Genomics and Chromosome Evolution.</title>
        <authorList>
            <person name="Mudd A.B."/>
        </authorList>
    </citation>
    <scope>NUCLEOTIDE SEQUENCE</scope>
    <source>
        <strain evidence="6">HN-11 Male</strain>
        <tissue evidence="6">Kidney and liver</tissue>
    </source>
</reference>
<dbReference type="SUPFAM" id="SSF64268">
    <property type="entry name" value="PX domain"/>
    <property type="match status" value="1"/>
</dbReference>
<feature type="compositionally biased region" description="Basic and acidic residues" evidence="3">
    <location>
        <begin position="331"/>
        <end position="357"/>
    </location>
</feature>
<dbReference type="FunFam" id="3.30.1520.10:FF:000040">
    <property type="entry name" value="NADPH oxidase organizer 1"/>
    <property type="match status" value="1"/>
</dbReference>
<dbReference type="AlphaFoldDB" id="A0A8J6K216"/>
<dbReference type="SMART" id="SM00312">
    <property type="entry name" value="PX"/>
    <property type="match status" value="1"/>
</dbReference>
<feature type="domain" description="PX" evidence="5">
    <location>
        <begin position="1"/>
        <end position="130"/>
    </location>
</feature>
<dbReference type="InterPro" id="IPR036028">
    <property type="entry name" value="SH3-like_dom_sf"/>
</dbReference>
<organism evidence="6 7">
    <name type="scientific">Eleutherodactylus coqui</name>
    <name type="common">Puerto Rican coqui</name>
    <dbReference type="NCBI Taxonomy" id="57060"/>
    <lineage>
        <taxon>Eukaryota</taxon>
        <taxon>Metazoa</taxon>
        <taxon>Chordata</taxon>
        <taxon>Craniata</taxon>
        <taxon>Vertebrata</taxon>
        <taxon>Euteleostomi</taxon>
        <taxon>Amphibia</taxon>
        <taxon>Batrachia</taxon>
        <taxon>Anura</taxon>
        <taxon>Neobatrachia</taxon>
        <taxon>Hyloidea</taxon>
        <taxon>Eleutherodactylidae</taxon>
        <taxon>Eleutherodactylinae</taxon>
        <taxon>Eleutherodactylus</taxon>
        <taxon>Eleutherodactylus</taxon>
    </lineage>
</organism>
<evidence type="ECO:0000256" key="1">
    <source>
        <dbReference type="ARBA" id="ARBA00022443"/>
    </source>
</evidence>
<gene>
    <name evidence="6" type="ORF">GDO78_002201</name>
</gene>
<dbReference type="InterPro" id="IPR001683">
    <property type="entry name" value="PX_dom"/>
</dbReference>
<keyword evidence="7" id="KW-1185">Reference proteome</keyword>
<dbReference type="Gene3D" id="3.30.1520.10">
    <property type="entry name" value="Phox-like domain"/>
    <property type="match status" value="1"/>
</dbReference>
<dbReference type="FunFam" id="2.30.30.40:FF:000219">
    <property type="entry name" value="NADPH oxidase organizer 1"/>
    <property type="match status" value="1"/>
</dbReference>
<evidence type="ECO:0008006" key="8">
    <source>
        <dbReference type="Google" id="ProtNLM"/>
    </source>
</evidence>
<feature type="region of interest" description="Disordered" evidence="3">
    <location>
        <begin position="331"/>
        <end position="394"/>
    </location>
</feature>
<dbReference type="GO" id="GO:0042554">
    <property type="term" value="P:superoxide anion generation"/>
    <property type="evidence" value="ECO:0007669"/>
    <property type="project" value="TreeGrafter"/>
</dbReference>
<evidence type="ECO:0000259" key="5">
    <source>
        <dbReference type="PROSITE" id="PS50195"/>
    </source>
</evidence>
<evidence type="ECO:0000256" key="2">
    <source>
        <dbReference type="PROSITE-ProRule" id="PRU00192"/>
    </source>
</evidence>
<dbReference type="Pfam" id="PF00787">
    <property type="entry name" value="PX"/>
    <property type="match status" value="1"/>
</dbReference>
<dbReference type="Pfam" id="PF14604">
    <property type="entry name" value="SH3_9"/>
    <property type="match status" value="1"/>
</dbReference>
<dbReference type="PROSITE" id="PS50002">
    <property type="entry name" value="SH3"/>
    <property type="match status" value="2"/>
</dbReference>
<protein>
    <recommendedName>
        <fullName evidence="8">NADPH oxidase organizer 1</fullName>
    </recommendedName>
</protein>
<feature type="region of interest" description="Disordered" evidence="3">
    <location>
        <begin position="439"/>
        <end position="465"/>
    </location>
</feature>
<evidence type="ECO:0000256" key="3">
    <source>
        <dbReference type="SAM" id="MobiDB-lite"/>
    </source>
</evidence>
<dbReference type="CDD" id="cd12024">
    <property type="entry name" value="SH3_NoxO1_2"/>
    <property type="match status" value="1"/>
</dbReference>
<dbReference type="EMBL" id="WNTK01000010">
    <property type="protein sequence ID" value="KAG9476677.1"/>
    <property type="molecule type" value="Genomic_DNA"/>
</dbReference>
<evidence type="ECO:0000313" key="7">
    <source>
        <dbReference type="Proteomes" id="UP000770717"/>
    </source>
</evidence>